<dbReference type="RefSeq" id="WP_144350799.1">
    <property type="nucleotide sequence ID" value="NZ_CP036259.1"/>
</dbReference>
<feature type="transmembrane region" description="Helical" evidence="1">
    <location>
        <begin position="71"/>
        <end position="88"/>
    </location>
</feature>
<evidence type="ECO:0000313" key="3">
    <source>
        <dbReference type="Proteomes" id="UP000320776"/>
    </source>
</evidence>
<keyword evidence="1" id="KW-0812">Transmembrane</keyword>
<feature type="transmembrane region" description="Helical" evidence="1">
    <location>
        <begin position="33"/>
        <end position="51"/>
    </location>
</feature>
<keyword evidence="3" id="KW-1185">Reference proteome</keyword>
<keyword evidence="1" id="KW-0472">Membrane</keyword>
<reference evidence="2 3" key="1">
    <citation type="submission" date="2019-02" db="EMBL/GenBank/DDBJ databases">
        <title>Closed genome of Sporomusa termitida DSM 4440.</title>
        <authorList>
            <person name="Poehlein A."/>
            <person name="Daniel R."/>
        </authorList>
    </citation>
    <scope>NUCLEOTIDE SEQUENCE [LARGE SCALE GENOMIC DNA]</scope>
    <source>
        <strain evidence="2 3">DSM 4440</strain>
    </source>
</reference>
<dbReference type="Proteomes" id="UP000320776">
    <property type="component" value="Chromosome"/>
</dbReference>
<dbReference type="NCBIfam" id="NF041644">
    <property type="entry name" value="CBO0543_fam"/>
    <property type="match status" value="1"/>
</dbReference>
<protein>
    <submittedName>
        <fullName evidence="2">Uncharacterized protein</fullName>
    </submittedName>
</protein>
<organism evidence="2 3">
    <name type="scientific">Sporomusa termitida</name>
    <dbReference type="NCBI Taxonomy" id="2377"/>
    <lineage>
        <taxon>Bacteria</taxon>
        <taxon>Bacillati</taxon>
        <taxon>Bacillota</taxon>
        <taxon>Negativicutes</taxon>
        <taxon>Selenomonadales</taxon>
        <taxon>Sporomusaceae</taxon>
        <taxon>Sporomusa</taxon>
    </lineage>
</organism>
<evidence type="ECO:0000313" key="2">
    <source>
        <dbReference type="EMBL" id="QDR81295.1"/>
    </source>
</evidence>
<name>A0A517DVA3_9FIRM</name>
<dbReference type="InterPro" id="IPR048147">
    <property type="entry name" value="CBO0543-like"/>
</dbReference>
<gene>
    <name evidence="2" type="ORF">SPTER_26720</name>
</gene>
<proteinExistence type="predicted"/>
<dbReference type="EMBL" id="CP036259">
    <property type="protein sequence ID" value="QDR81295.1"/>
    <property type="molecule type" value="Genomic_DNA"/>
</dbReference>
<dbReference type="AlphaFoldDB" id="A0A517DVA3"/>
<sequence>MNMDIILITANMLIHPTIVAVLYWQKPLPSRRLLNLFFFSSWLAFTSNLLGLHFGTWDFPSPTIGRPGTELLYGLLGLPPKAIMLVYLLKPSVSYNTVVIAIVSALTISWEWAGLKYSHLLVYHHWHLSLTYLAAFTVYSFLAFLWQKKVL</sequence>
<keyword evidence="1" id="KW-1133">Transmembrane helix</keyword>
<feature type="transmembrane region" description="Helical" evidence="1">
    <location>
        <begin position="6"/>
        <end position="24"/>
    </location>
</feature>
<feature type="transmembrane region" description="Helical" evidence="1">
    <location>
        <begin position="95"/>
        <end position="113"/>
    </location>
</feature>
<evidence type="ECO:0000256" key="1">
    <source>
        <dbReference type="SAM" id="Phobius"/>
    </source>
</evidence>
<dbReference type="KEGG" id="sted:SPTER_26720"/>
<accession>A0A517DVA3</accession>
<feature type="transmembrane region" description="Helical" evidence="1">
    <location>
        <begin position="125"/>
        <end position="146"/>
    </location>
</feature>